<evidence type="ECO:0000313" key="5">
    <source>
        <dbReference type="Proteomes" id="UP001447188"/>
    </source>
</evidence>
<feature type="compositionally biased region" description="Polar residues" evidence="2">
    <location>
        <begin position="28"/>
        <end position="41"/>
    </location>
</feature>
<dbReference type="InterPro" id="IPR056125">
    <property type="entry name" value="DUF7708"/>
</dbReference>
<dbReference type="SUPFAM" id="SSF52540">
    <property type="entry name" value="P-loop containing nucleoside triphosphate hydrolases"/>
    <property type="match status" value="1"/>
</dbReference>
<keyword evidence="5" id="KW-1185">Reference proteome</keyword>
<dbReference type="Gene3D" id="3.40.50.300">
    <property type="entry name" value="P-loop containing nucleotide triphosphate hydrolases"/>
    <property type="match status" value="1"/>
</dbReference>
<name>A0ABR3GAS1_9PEZI</name>
<dbReference type="Pfam" id="PF22939">
    <property type="entry name" value="WHD_GPIID"/>
    <property type="match status" value="1"/>
</dbReference>
<feature type="compositionally biased region" description="Low complexity" evidence="2">
    <location>
        <begin position="42"/>
        <end position="65"/>
    </location>
</feature>
<reference evidence="4 5" key="1">
    <citation type="submission" date="2024-02" db="EMBL/GenBank/DDBJ databases">
        <title>Discinaceae phylogenomics.</title>
        <authorList>
            <person name="Dirks A.C."/>
            <person name="James T.Y."/>
        </authorList>
    </citation>
    <scope>NUCLEOTIDE SEQUENCE [LARGE SCALE GENOMIC DNA]</scope>
    <source>
        <strain evidence="4 5">ACD0624</strain>
    </source>
</reference>
<protein>
    <recommendedName>
        <fullName evidence="3">NACHT domain-containing protein</fullName>
    </recommendedName>
</protein>
<organism evidence="4 5">
    <name type="scientific">Discina gigas</name>
    <dbReference type="NCBI Taxonomy" id="1032678"/>
    <lineage>
        <taxon>Eukaryota</taxon>
        <taxon>Fungi</taxon>
        <taxon>Dikarya</taxon>
        <taxon>Ascomycota</taxon>
        <taxon>Pezizomycotina</taxon>
        <taxon>Pezizomycetes</taxon>
        <taxon>Pezizales</taxon>
        <taxon>Discinaceae</taxon>
        <taxon>Discina</taxon>
    </lineage>
</organism>
<feature type="domain" description="NACHT" evidence="3">
    <location>
        <begin position="417"/>
        <end position="576"/>
    </location>
</feature>
<dbReference type="PROSITE" id="PS50837">
    <property type="entry name" value="NACHT"/>
    <property type="match status" value="1"/>
</dbReference>
<dbReference type="InterPro" id="IPR027417">
    <property type="entry name" value="P-loop_NTPase"/>
</dbReference>
<dbReference type="Pfam" id="PF24883">
    <property type="entry name" value="NPHP3_N"/>
    <property type="match status" value="1"/>
</dbReference>
<dbReference type="PANTHER" id="PTHR10039">
    <property type="entry name" value="AMELOGENIN"/>
    <property type="match status" value="1"/>
</dbReference>
<dbReference type="Proteomes" id="UP001447188">
    <property type="component" value="Unassembled WGS sequence"/>
</dbReference>
<feature type="region of interest" description="Disordered" evidence="2">
    <location>
        <begin position="28"/>
        <end position="113"/>
    </location>
</feature>
<accession>A0ABR3GAS1</accession>
<sequence>MSCNFFKFFFATRPKRGKQIPLVKTTTVLPPSVLQSPLSTEQPRPSAEQPPSSAQQSPPTSALPTPGFPVPPPTAALLSPAVPDRRPASPLPAVHVPEVPPNPAPKSGKPVPQSNAQTLWEQAIGKLNAEDREGLNFVGQAKLDILHELIQATTEKKNDCEGKKWSYTNRDGKKVFVRDSVDALLEQLNRYASIGDIVIQYHPDIVALAWAGFRFLLQVATSDMENMKIVIESMDSLVRVLSRCNIYEKLYCQKIFDPAQPLDGSMVDLYVSVLQYLCAARRYLKRNTAARTFQSLLPDLKPLLDKVEHLEQAVTRDAGIAHQQALTKQLFVNDRQMERLVKLVEGMGEPSRRMERMIMEIFTSIQGSKRGEILGWLSEVTFEEHHDFVSSSRCSGTGDWLLSKEKFVDWESSDSSSLFWLRGIAGSGKTMLASKIIERAKPESNQHSRAYFYCNYNEAGRRDPVSILRSLVKQLCQGSPEGNFPQPVLSIYEKRRDDGNLKSLLSIEECKQLLIKLSSGFLQTTILIDALDECDKDTREVLFDVLENLVSNSSLEHNPIKVFVTSRNDGDLQRRLGDSPNIYIQERDNSADIDLYITSEVESCIAKGRLLDGKVSDDLKEHIIEVLREGAHGMFIWVQHQVKGICEEATSEDIKVALTKLPKDLDDSYEVIWQKIQTGGRSTRTPIHAKNILTWILYAVRPLTSEELLEALSVDPETTEFSASGLTLPKVLEICQNLVVIDEELQVLRFAHFSIQEFLLGVFHLAKATRAWQRSASPYSRITTLLNVINMEHPA</sequence>
<proteinExistence type="predicted"/>
<dbReference type="Pfam" id="PF24809">
    <property type="entry name" value="DUF7708"/>
    <property type="match status" value="1"/>
</dbReference>
<dbReference type="InterPro" id="IPR007111">
    <property type="entry name" value="NACHT_NTPase"/>
</dbReference>
<dbReference type="EMBL" id="JBBBZM010000144">
    <property type="protein sequence ID" value="KAL0632918.1"/>
    <property type="molecule type" value="Genomic_DNA"/>
</dbReference>
<evidence type="ECO:0000256" key="2">
    <source>
        <dbReference type="SAM" id="MobiDB-lite"/>
    </source>
</evidence>
<evidence type="ECO:0000256" key="1">
    <source>
        <dbReference type="ARBA" id="ARBA00022737"/>
    </source>
</evidence>
<keyword evidence="1" id="KW-0677">Repeat</keyword>
<gene>
    <name evidence="4" type="ORF">Q9L58_008200</name>
</gene>
<dbReference type="InterPro" id="IPR054471">
    <property type="entry name" value="GPIID_WHD"/>
</dbReference>
<dbReference type="InterPro" id="IPR056884">
    <property type="entry name" value="NPHP3-like_N"/>
</dbReference>
<evidence type="ECO:0000313" key="4">
    <source>
        <dbReference type="EMBL" id="KAL0632918.1"/>
    </source>
</evidence>
<evidence type="ECO:0000259" key="3">
    <source>
        <dbReference type="PROSITE" id="PS50837"/>
    </source>
</evidence>
<comment type="caution">
    <text evidence="4">The sequence shown here is derived from an EMBL/GenBank/DDBJ whole genome shotgun (WGS) entry which is preliminary data.</text>
</comment>